<dbReference type="Pfam" id="PF00899">
    <property type="entry name" value="ThiF"/>
    <property type="match status" value="1"/>
</dbReference>
<keyword evidence="4" id="KW-0808">Transferase</keyword>
<dbReference type="SUPFAM" id="SSF69572">
    <property type="entry name" value="Activating enzymes of the ubiquitin-like proteins"/>
    <property type="match status" value="1"/>
</dbReference>
<dbReference type="InterPro" id="IPR045886">
    <property type="entry name" value="ThiF/MoeB/HesA"/>
</dbReference>
<name>A0A377GKY5_9GAMM</name>
<proteinExistence type="predicted"/>
<dbReference type="NCBIfam" id="NF006077">
    <property type="entry name" value="PRK08223.1"/>
    <property type="match status" value="1"/>
</dbReference>
<dbReference type="GO" id="GO:0061504">
    <property type="term" value="P:cyclic threonylcarbamoyladenosine biosynthetic process"/>
    <property type="evidence" value="ECO:0007669"/>
    <property type="project" value="TreeGrafter"/>
</dbReference>
<reference evidence="4 6" key="2">
    <citation type="submission" date="2018-06" db="EMBL/GenBank/DDBJ databases">
        <authorList>
            <consortium name="Pathogen Informatics"/>
            <person name="Doyle S."/>
        </authorList>
    </citation>
    <scope>NUCLEOTIDE SEQUENCE [LARGE SCALE GENOMIC DNA]</scope>
    <source>
        <strain evidence="4 6">NCTC11401</strain>
    </source>
</reference>
<dbReference type="RefSeq" id="WP_064276649.1">
    <property type="nucleotide sequence ID" value="NZ_CAAAIX010000015.1"/>
</dbReference>
<dbReference type="SUPFAM" id="SSF55469">
    <property type="entry name" value="FMN-dependent nitroreductase-like"/>
    <property type="match status" value="1"/>
</dbReference>
<protein>
    <submittedName>
        <fullName evidence="3">Nitroreductase family protein</fullName>
    </submittedName>
    <submittedName>
        <fullName evidence="4">Sulfur carrier protein ThiS adenylyltransferase</fullName>
        <ecNumber evidence="4">2.7.7.73</ecNumber>
    </submittedName>
</protein>
<reference evidence="3 5" key="1">
    <citation type="submission" date="2017-01" db="EMBL/GenBank/DDBJ databases">
        <authorList>
            <person name="Varghese N."/>
            <person name="Submissions S."/>
        </authorList>
    </citation>
    <scope>NUCLEOTIDE SEQUENCE [LARGE SCALE GENOMIC DNA]</scope>
    <source>
        <strain evidence="3 5">ATCC 33342</strain>
    </source>
</reference>
<dbReference type="Proteomes" id="UP000254374">
    <property type="component" value="Unassembled WGS sequence"/>
</dbReference>
<dbReference type="EMBL" id="UGGV01000001">
    <property type="protein sequence ID" value="STO25418.1"/>
    <property type="molecule type" value="Genomic_DNA"/>
</dbReference>
<gene>
    <name evidence="4" type="primary">thiF_2</name>
    <name evidence="4" type="ORF">NCTC11401_02254</name>
    <name evidence="3" type="ORF">SAMN05421777_10856</name>
</gene>
<feature type="domain" description="Nitroreductase" evidence="1">
    <location>
        <begin position="301"/>
        <end position="333"/>
    </location>
</feature>
<evidence type="ECO:0000313" key="5">
    <source>
        <dbReference type="Proteomes" id="UP000186808"/>
    </source>
</evidence>
<dbReference type="PANTHER" id="PTHR43267">
    <property type="entry name" value="TRNA THREONYLCARBAMOYLADENOSINE DEHYDRATASE"/>
    <property type="match status" value="1"/>
</dbReference>
<organism evidence="4 6">
    <name type="scientific">Fluoribacter gormanii</name>
    <dbReference type="NCBI Taxonomy" id="464"/>
    <lineage>
        <taxon>Bacteria</taxon>
        <taxon>Pseudomonadati</taxon>
        <taxon>Pseudomonadota</taxon>
        <taxon>Gammaproteobacteria</taxon>
        <taxon>Legionellales</taxon>
        <taxon>Legionellaceae</taxon>
        <taxon>Fluoribacter</taxon>
    </lineage>
</organism>
<dbReference type="GO" id="GO:0016491">
    <property type="term" value="F:oxidoreductase activity"/>
    <property type="evidence" value="ECO:0007669"/>
    <property type="project" value="InterPro"/>
</dbReference>
<dbReference type="Pfam" id="PF00881">
    <property type="entry name" value="Nitroreductase"/>
    <property type="match status" value="1"/>
</dbReference>
<dbReference type="AlphaFoldDB" id="A0A377GKY5"/>
<dbReference type="CDD" id="cd01483">
    <property type="entry name" value="E1_enzyme_family"/>
    <property type="match status" value="1"/>
</dbReference>
<dbReference type="InterPro" id="IPR029479">
    <property type="entry name" value="Nitroreductase"/>
</dbReference>
<dbReference type="Proteomes" id="UP000186808">
    <property type="component" value="Unassembled WGS sequence"/>
</dbReference>
<dbReference type="InterPro" id="IPR000415">
    <property type="entry name" value="Nitroreductase-like"/>
</dbReference>
<keyword evidence="5" id="KW-1185">Reference proteome</keyword>
<dbReference type="GO" id="GO:0008641">
    <property type="term" value="F:ubiquitin-like modifier activating enzyme activity"/>
    <property type="evidence" value="ECO:0007669"/>
    <property type="project" value="InterPro"/>
</dbReference>
<evidence type="ECO:0000313" key="3">
    <source>
        <dbReference type="EMBL" id="SIR21521.1"/>
    </source>
</evidence>
<accession>A0A377GKY5</accession>
<evidence type="ECO:0000313" key="6">
    <source>
        <dbReference type="Proteomes" id="UP000254374"/>
    </source>
</evidence>
<evidence type="ECO:0000259" key="1">
    <source>
        <dbReference type="Pfam" id="PF00881"/>
    </source>
</evidence>
<dbReference type="InterPro" id="IPR000594">
    <property type="entry name" value="ThiF_NAD_FAD-bd"/>
</dbReference>
<dbReference type="Gene3D" id="3.40.109.10">
    <property type="entry name" value="NADH Oxidase"/>
    <property type="match status" value="2"/>
</dbReference>
<dbReference type="STRING" id="464.Lgor_2188"/>
<dbReference type="Gene3D" id="3.40.50.720">
    <property type="entry name" value="NAD(P)-binding Rossmann-like Domain"/>
    <property type="match status" value="1"/>
</dbReference>
<dbReference type="PANTHER" id="PTHR43267:SF1">
    <property type="entry name" value="TRNA THREONYLCARBAMOYLADENOSINE DEHYDRATASE"/>
    <property type="match status" value="1"/>
</dbReference>
<evidence type="ECO:0000259" key="2">
    <source>
        <dbReference type="Pfam" id="PF00899"/>
    </source>
</evidence>
<keyword evidence="4" id="KW-0548">Nucleotidyltransferase</keyword>
<dbReference type="GO" id="GO:0061503">
    <property type="term" value="F:tRNA threonylcarbamoyladenosine dehydratase"/>
    <property type="evidence" value="ECO:0007669"/>
    <property type="project" value="TreeGrafter"/>
</dbReference>
<evidence type="ECO:0000313" key="4">
    <source>
        <dbReference type="EMBL" id="STO25418.1"/>
    </source>
</evidence>
<feature type="domain" description="THIF-type NAD/FAD binding fold" evidence="2">
    <location>
        <begin position="14"/>
        <end position="256"/>
    </location>
</feature>
<sequence length="652" mass="74132">MRHEQFDYLNAFTRNIGWLTEEEQIFLRTKKVAIAGLGGVGGIHLLTLVRLGIEQFHLAEMDTFEIQNFNRQVGATLSSLHQPKIDVLIQMAKNINPNVEISCFNEGINQHNINEFLSGVDLYVDGLDFFVLDIRAQVFKRAYEMNIPAITAGPIGMGTCYLVMMPGQMTFEQYFQFNGYNPEELPVRFLVGLNPKLFNRHYLVDPSRVNFDLEKGPSTMIACQLCAGVMGAEALKILLHRGPIYALPRYHVFDPYLCKHRIGWMPWGNRHPVQRFKIFLMKKRLNSSSQEKDDLLPEHATTIEKILELARWAPSGDNSQPWRFTLVNSSQIRVVITNETPTNCYDFGGIPTLISGGFLLETLKIAASLFGLEIDYQYESHSSTQHQILVTFKKKLKLKPDPLAYCIKIRSVERGNYKRLKLADHVKGLLAESIGNEFDIIWLESISEKIAIAKLTMLATKLRMTMPELFAIHQHVFSPQNQANQGIPIAATGINPLTQMIMKWALKSWSRITTLNKLGAIQTNQLELDLLPSLFCGAHFFLIPKSSISGDEYYLKVGAAMQRFWLTVTQLGLVMQPNFAPLMFQYYADAQIQFSQLKSSQDIALNISKKLQALSHENPILFLGRIGYPQQKKTKLRSLRKSLGELFIKDTP</sequence>
<dbReference type="InterPro" id="IPR035985">
    <property type="entry name" value="Ubiquitin-activating_enz"/>
</dbReference>
<dbReference type="GO" id="GO:0016779">
    <property type="term" value="F:nucleotidyltransferase activity"/>
    <property type="evidence" value="ECO:0007669"/>
    <property type="project" value="UniProtKB-KW"/>
</dbReference>
<dbReference type="EMBL" id="FTNL01000008">
    <property type="protein sequence ID" value="SIR21521.1"/>
    <property type="molecule type" value="Genomic_DNA"/>
</dbReference>
<dbReference type="EC" id="2.7.7.73" evidence="4"/>